<dbReference type="Proteomes" id="UP001589589">
    <property type="component" value="Unassembled WGS sequence"/>
</dbReference>
<evidence type="ECO:0000313" key="2">
    <source>
        <dbReference type="EMBL" id="MFB9064167.1"/>
    </source>
</evidence>
<keyword evidence="3" id="KW-1185">Reference proteome</keyword>
<evidence type="ECO:0000313" key="3">
    <source>
        <dbReference type="Proteomes" id="UP001589589"/>
    </source>
</evidence>
<feature type="transmembrane region" description="Helical" evidence="1">
    <location>
        <begin position="79"/>
        <end position="100"/>
    </location>
</feature>
<keyword evidence="1" id="KW-0812">Transmembrane</keyword>
<protein>
    <submittedName>
        <fullName evidence="2">DUF2752 domain-containing protein</fullName>
    </submittedName>
</protein>
<proteinExistence type="predicted"/>
<dbReference type="RefSeq" id="WP_379690439.1">
    <property type="nucleotide sequence ID" value="NZ_JBHMEX010000028.1"/>
</dbReference>
<dbReference type="InterPro" id="IPR021215">
    <property type="entry name" value="DUF2752"/>
</dbReference>
<dbReference type="Pfam" id="PF10825">
    <property type="entry name" value="DUF2752"/>
    <property type="match status" value="1"/>
</dbReference>
<sequence>MISTNYTINNRTKRKIYGIIGAVITLMVPFFLMLNNHNDHLETDQSFCPFKMLTGFPCPGCGITKSLVYFYQGDLYKSVSYHILGPFVIAFCWVTIIVLVTELITKKEYFNTLLYNKKLAYGLGIFLAIYHFIRIIFFVNNNSFDSILQQSIWF</sequence>
<feature type="transmembrane region" description="Helical" evidence="1">
    <location>
        <begin position="120"/>
        <end position="139"/>
    </location>
</feature>
<feature type="transmembrane region" description="Helical" evidence="1">
    <location>
        <begin position="16"/>
        <end position="34"/>
    </location>
</feature>
<comment type="caution">
    <text evidence="2">The sequence shown here is derived from an EMBL/GenBank/DDBJ whole genome shotgun (WGS) entry which is preliminary data.</text>
</comment>
<dbReference type="EMBL" id="JBHMEX010000028">
    <property type="protein sequence ID" value="MFB9064167.1"/>
    <property type="molecule type" value="Genomic_DNA"/>
</dbReference>
<accession>A0ABV5FL87</accession>
<gene>
    <name evidence="2" type="ORF">ACFFUQ_09040</name>
</gene>
<evidence type="ECO:0000256" key="1">
    <source>
        <dbReference type="SAM" id="Phobius"/>
    </source>
</evidence>
<organism evidence="2 3">
    <name type="scientific">Flavobacterium branchiarum</name>
    <dbReference type="NCBI Taxonomy" id="1114870"/>
    <lineage>
        <taxon>Bacteria</taxon>
        <taxon>Pseudomonadati</taxon>
        <taxon>Bacteroidota</taxon>
        <taxon>Flavobacteriia</taxon>
        <taxon>Flavobacteriales</taxon>
        <taxon>Flavobacteriaceae</taxon>
        <taxon>Flavobacterium</taxon>
    </lineage>
</organism>
<name>A0ABV5FL87_9FLAO</name>
<keyword evidence="1" id="KW-1133">Transmembrane helix</keyword>
<keyword evidence="1" id="KW-0472">Membrane</keyword>
<reference evidence="2 3" key="1">
    <citation type="submission" date="2024-09" db="EMBL/GenBank/DDBJ databases">
        <authorList>
            <person name="Sun Q."/>
            <person name="Mori K."/>
        </authorList>
    </citation>
    <scope>NUCLEOTIDE SEQUENCE [LARGE SCALE GENOMIC DNA]</scope>
    <source>
        <strain evidence="2 3">CECT 7908</strain>
    </source>
</reference>